<keyword evidence="1" id="KW-0732">Signal</keyword>
<evidence type="ECO:0000313" key="3">
    <source>
        <dbReference type="Proteomes" id="UP000187185"/>
    </source>
</evidence>
<sequence length="198" mass="19590">MNKMTKGTIAAGAALMLLLGTGGTLAYWNDNASLAGQTITAGQLRVVQNGTATWQIQHQSGTVEAVANIGNARIVPGDKLIYTGAYNVTAEGQNLAFKVDLAAGAITGSTTAAADVALAGRLAAAATFSVNGGAATAPGTSVTVPKTGGNAVTTTPVTITATITWPFGDATSPAADNLAKQGKVNLSAFALTVTQVAG</sequence>
<feature type="signal peptide" evidence="1">
    <location>
        <begin position="1"/>
        <end position="26"/>
    </location>
</feature>
<proteinExistence type="predicted"/>
<evidence type="ECO:0000313" key="2">
    <source>
        <dbReference type="EMBL" id="APZ35291.1"/>
    </source>
</evidence>
<dbReference type="KEGG" id="maur:BOH66_14295"/>
<dbReference type="InterPro" id="IPR024006">
    <property type="entry name" value="Alt_signal_exp_actinobact"/>
</dbReference>
<dbReference type="NCBIfam" id="TIGR04089">
    <property type="entry name" value="exp_by_SipW_III"/>
    <property type="match status" value="1"/>
</dbReference>
<dbReference type="Proteomes" id="UP000187185">
    <property type="component" value="Chromosome"/>
</dbReference>
<evidence type="ECO:0008006" key="4">
    <source>
        <dbReference type="Google" id="ProtNLM"/>
    </source>
</evidence>
<name>A0A1P8UAZ7_9MICO</name>
<accession>A0A1P8UAZ7</accession>
<dbReference type="AlphaFoldDB" id="A0A1P8UAZ7"/>
<organism evidence="2 3">
    <name type="scientific">Microbacterium aurum</name>
    <dbReference type="NCBI Taxonomy" id="36805"/>
    <lineage>
        <taxon>Bacteria</taxon>
        <taxon>Bacillati</taxon>
        <taxon>Actinomycetota</taxon>
        <taxon>Actinomycetes</taxon>
        <taxon>Micrococcales</taxon>
        <taxon>Microbacteriaceae</taxon>
        <taxon>Microbacterium</taxon>
    </lineage>
</organism>
<feature type="chain" id="PRO_5010361493" description="Alternate-type signal peptide domain-containing protein" evidence="1">
    <location>
        <begin position="27"/>
        <end position="198"/>
    </location>
</feature>
<dbReference type="NCBIfam" id="TIGR04088">
    <property type="entry name" value="cognate_SipW"/>
    <property type="match status" value="1"/>
</dbReference>
<protein>
    <recommendedName>
        <fullName evidence="4">Alternate-type signal peptide domain-containing protein</fullName>
    </recommendedName>
</protein>
<dbReference type="EMBL" id="CP018762">
    <property type="protein sequence ID" value="APZ35291.1"/>
    <property type="molecule type" value="Genomic_DNA"/>
</dbReference>
<reference evidence="2 3" key="1">
    <citation type="submission" date="2016-12" db="EMBL/GenBank/DDBJ databases">
        <title>Complete genome sequence of Microbacterium aurum KACC 15219.</title>
        <authorList>
            <person name="Jung Y."/>
            <person name="Shin J.-H."/>
            <person name="Lee Y.-J."/>
            <person name="Yi H."/>
            <person name="Bahn Y.-S."/>
            <person name="Kim J.F."/>
            <person name="Lee D.-W."/>
        </authorList>
    </citation>
    <scope>NUCLEOTIDE SEQUENCE [LARGE SCALE GENOMIC DNA]</scope>
    <source>
        <strain evidence="2 3">KACC 15219</strain>
    </source>
</reference>
<dbReference type="InterPro" id="IPR023833">
    <property type="entry name" value="Signal_pept_SipW-depend-type"/>
</dbReference>
<gene>
    <name evidence="2" type="ORF">BOH66_14295</name>
</gene>
<dbReference type="STRING" id="36805.BOH66_14295"/>
<keyword evidence="3" id="KW-1185">Reference proteome</keyword>
<evidence type="ECO:0000256" key="1">
    <source>
        <dbReference type="SAM" id="SignalP"/>
    </source>
</evidence>